<name>A0ABZ0SC33_9GAMM</name>
<dbReference type="Proteomes" id="UP001432180">
    <property type="component" value="Chromosome"/>
</dbReference>
<evidence type="ECO:0000313" key="1">
    <source>
        <dbReference type="EMBL" id="WPL18591.1"/>
    </source>
</evidence>
<reference evidence="1 2" key="1">
    <citation type="journal article" date="2023" name="Microorganisms">
        <title>Thiorhodovibrio frisius and Trv. litoralis spp. nov., Two Novel Members from a Clade of Fastidious Purple Sulfur Bacteria That Exhibit Unique Red-Shifted Light-Harvesting Capabilities.</title>
        <authorList>
            <person name="Methner A."/>
            <person name="Kuzyk S.B."/>
            <person name="Petersen J."/>
            <person name="Bauer S."/>
            <person name="Brinkmann H."/>
            <person name="Sichau K."/>
            <person name="Wanner G."/>
            <person name="Wolf J."/>
            <person name="Neumann-Schaal M."/>
            <person name="Henke P."/>
            <person name="Tank M."/>
            <person name="Sproer C."/>
            <person name="Bunk B."/>
            <person name="Overmann J."/>
        </authorList>
    </citation>
    <scope>NUCLEOTIDE SEQUENCE [LARGE SCALE GENOMIC DNA]</scope>
    <source>
        <strain evidence="1 2">DSM 6702</strain>
    </source>
</reference>
<dbReference type="EMBL" id="CP121472">
    <property type="protein sequence ID" value="WPL18591.1"/>
    <property type="molecule type" value="Genomic_DNA"/>
</dbReference>
<protein>
    <recommendedName>
        <fullName evidence="3">Cytoplasmic protein</fullName>
    </recommendedName>
</protein>
<evidence type="ECO:0008006" key="3">
    <source>
        <dbReference type="Google" id="ProtNLM"/>
    </source>
</evidence>
<dbReference type="SUPFAM" id="SSF54211">
    <property type="entry name" value="Ribosomal protein S5 domain 2-like"/>
    <property type="match status" value="1"/>
</dbReference>
<accession>A0ABZ0SC33</accession>
<sequence>MIITRTPFRISFFGGGIDYPDCYREHDGAVLSVTINKYCFITLRYLPPFFEYKHRIRYYRREEVSATDEIQHPAVRECLRFMAMEKQQFWAAIQQFQQFWGQYT</sequence>
<organism evidence="1 2">
    <name type="scientific">Thiorhodovibrio winogradskyi</name>
    <dbReference type="NCBI Taxonomy" id="77007"/>
    <lineage>
        <taxon>Bacteria</taxon>
        <taxon>Pseudomonadati</taxon>
        <taxon>Pseudomonadota</taxon>
        <taxon>Gammaproteobacteria</taxon>
        <taxon>Chromatiales</taxon>
        <taxon>Chromatiaceae</taxon>
        <taxon>Thiorhodovibrio</taxon>
    </lineage>
</organism>
<evidence type="ECO:0000313" key="2">
    <source>
        <dbReference type="Proteomes" id="UP001432180"/>
    </source>
</evidence>
<keyword evidence="2" id="KW-1185">Reference proteome</keyword>
<proteinExistence type="predicted"/>
<gene>
    <name evidence="1" type="ORF">Thiowin_03665</name>
</gene>
<dbReference type="Gene3D" id="3.30.230.120">
    <property type="match status" value="1"/>
</dbReference>
<dbReference type="InterPro" id="IPR020568">
    <property type="entry name" value="Ribosomal_Su5_D2-typ_SF"/>
</dbReference>
<dbReference type="RefSeq" id="WP_328984343.1">
    <property type="nucleotide sequence ID" value="NZ_CP121472.1"/>
</dbReference>